<dbReference type="InterPro" id="IPR015943">
    <property type="entry name" value="WD40/YVTN_repeat-like_dom_sf"/>
</dbReference>
<evidence type="ECO:0008006" key="3">
    <source>
        <dbReference type="Google" id="ProtNLM"/>
    </source>
</evidence>
<dbReference type="EMBL" id="JARLKY010000112">
    <property type="protein sequence ID" value="MEC0232142.1"/>
    <property type="molecule type" value="Genomic_DNA"/>
</dbReference>
<name>A0ABU6GD99_9BACL</name>
<proteinExistence type="predicted"/>
<accession>A0ABU6GD99</accession>
<keyword evidence="2" id="KW-1185">Reference proteome</keyword>
<dbReference type="PROSITE" id="PS51257">
    <property type="entry name" value="PROKAR_LIPOPROTEIN"/>
    <property type="match status" value="1"/>
</dbReference>
<dbReference type="Proteomes" id="UP001338137">
    <property type="component" value="Unassembled WGS sequence"/>
</dbReference>
<dbReference type="Pfam" id="PF07676">
    <property type="entry name" value="PD40"/>
    <property type="match status" value="1"/>
</dbReference>
<dbReference type="SUPFAM" id="SSF82171">
    <property type="entry name" value="DPP6 N-terminal domain-like"/>
    <property type="match status" value="1"/>
</dbReference>
<protein>
    <recommendedName>
        <fullName evidence="3">WD40 repeat domain-containing protein</fullName>
    </recommendedName>
</protein>
<reference evidence="1 2" key="1">
    <citation type="submission" date="2023-03" db="EMBL/GenBank/DDBJ databases">
        <title>Bacillus Genome Sequencing.</title>
        <authorList>
            <person name="Dunlap C."/>
        </authorList>
    </citation>
    <scope>NUCLEOTIDE SEQUENCE [LARGE SCALE GENOMIC DNA]</scope>
    <source>
        <strain evidence="1 2">BD-533</strain>
    </source>
</reference>
<comment type="caution">
    <text evidence="1">The sequence shown here is derived from an EMBL/GenBank/DDBJ whole genome shotgun (WGS) entry which is preliminary data.</text>
</comment>
<dbReference type="RefSeq" id="WP_326076285.1">
    <property type="nucleotide sequence ID" value="NZ_JARLKY010000112.1"/>
</dbReference>
<dbReference type="Gene3D" id="2.130.10.10">
    <property type="entry name" value="YVTN repeat-like/Quinoprotein amine dehydrogenase"/>
    <property type="match status" value="1"/>
</dbReference>
<sequence length="376" mass="42060">MSKRGAELFVLLMIVSVMLTGCLRETRSETIIIPDSGDEAATNEKNELFDVKTIYRVLDKSTESAMPLGWMDQDALLSLFGEQTGSASLDRVDYPYESHLKLRNADMQANHITLSPNGQVFASTVRKDDGTYAVNLVSLTDQQQTSIGRISNEQIVSVKFGWSNNGRYLIYITRSGVNGEAQISVYDTTGNMMKGYTFTGWNPKDTISSVHIADDAQSMAVVKTTDKLSYVQFGTWNENEFAAKYEHLVSRDSGVEWIHNDQIAFIGPEGTLYAYDRRNTALSILIEQIGMFRLSPDRKYIAYSQDKDTLYVASLYGNNVLNKTQIFKGIVPAQMNWSPDNGKLLLSGLKAYEQDQPRVVIAPGVISNQNMVIEFK</sequence>
<evidence type="ECO:0000313" key="2">
    <source>
        <dbReference type="Proteomes" id="UP001338137"/>
    </source>
</evidence>
<gene>
    <name evidence="1" type="ORF">P4I72_34100</name>
</gene>
<evidence type="ECO:0000313" key="1">
    <source>
        <dbReference type="EMBL" id="MEC0232142.1"/>
    </source>
</evidence>
<organism evidence="1 2">
    <name type="scientific">Paenibacillus alba</name>
    <dbReference type="NCBI Taxonomy" id="1197127"/>
    <lineage>
        <taxon>Bacteria</taxon>
        <taxon>Bacillati</taxon>
        <taxon>Bacillota</taxon>
        <taxon>Bacilli</taxon>
        <taxon>Bacillales</taxon>
        <taxon>Paenibacillaceae</taxon>
        <taxon>Paenibacillus</taxon>
    </lineage>
</organism>
<dbReference type="InterPro" id="IPR011659">
    <property type="entry name" value="WD40"/>
</dbReference>